<evidence type="ECO:0000313" key="4">
    <source>
        <dbReference type="Proteomes" id="UP000324748"/>
    </source>
</evidence>
<evidence type="ECO:0000313" key="5">
    <source>
        <dbReference type="Proteomes" id="UP000325313"/>
    </source>
</evidence>
<gene>
    <name evidence="3" type="ORF">PGT21_026650</name>
    <name evidence="2" type="ORF">PGTUg99_009466</name>
</gene>
<name>A0A5B0MI07_PUCGR</name>
<dbReference type="Proteomes" id="UP000325313">
    <property type="component" value="Unassembled WGS sequence"/>
</dbReference>
<accession>A0A5B0MI07</accession>
<dbReference type="Proteomes" id="UP000324748">
    <property type="component" value="Unassembled WGS sequence"/>
</dbReference>
<comment type="caution">
    <text evidence="2">The sequence shown here is derived from an EMBL/GenBank/DDBJ whole genome shotgun (WGS) entry which is preliminary data.</text>
</comment>
<dbReference type="EMBL" id="VDEP01000471">
    <property type="protein sequence ID" value="KAA1075789.1"/>
    <property type="molecule type" value="Genomic_DNA"/>
</dbReference>
<evidence type="ECO:0000313" key="2">
    <source>
        <dbReference type="EMBL" id="KAA1075789.1"/>
    </source>
</evidence>
<evidence type="ECO:0000313" key="3">
    <source>
        <dbReference type="EMBL" id="KAA1091139.1"/>
    </source>
</evidence>
<reference evidence="4 5" key="1">
    <citation type="submission" date="2019-05" db="EMBL/GenBank/DDBJ databases">
        <title>Emergence of the Ug99 lineage of the wheat stem rust pathogen through somatic hybridization.</title>
        <authorList>
            <person name="Li F."/>
            <person name="Upadhyaya N.M."/>
            <person name="Sperschneider J."/>
            <person name="Matny O."/>
            <person name="Nguyen-Phuc H."/>
            <person name="Mago R."/>
            <person name="Raley C."/>
            <person name="Miller M.E."/>
            <person name="Silverstein K.A.T."/>
            <person name="Henningsen E."/>
            <person name="Hirsch C.D."/>
            <person name="Visser B."/>
            <person name="Pretorius Z.A."/>
            <person name="Steffenson B.J."/>
            <person name="Schwessinger B."/>
            <person name="Dodds P.N."/>
            <person name="Figueroa M."/>
        </authorList>
    </citation>
    <scope>NUCLEOTIDE SEQUENCE [LARGE SCALE GENOMIC DNA]</scope>
    <source>
        <strain evidence="3">21-0</strain>
        <strain evidence="2 5">Ug99</strain>
    </source>
</reference>
<keyword evidence="4" id="KW-1185">Reference proteome</keyword>
<proteinExistence type="predicted"/>
<organism evidence="2 5">
    <name type="scientific">Puccinia graminis f. sp. tritici</name>
    <dbReference type="NCBI Taxonomy" id="56615"/>
    <lineage>
        <taxon>Eukaryota</taxon>
        <taxon>Fungi</taxon>
        <taxon>Dikarya</taxon>
        <taxon>Basidiomycota</taxon>
        <taxon>Pucciniomycotina</taxon>
        <taxon>Pucciniomycetes</taxon>
        <taxon>Pucciniales</taxon>
        <taxon>Pucciniaceae</taxon>
        <taxon>Puccinia</taxon>
    </lineage>
</organism>
<feature type="region of interest" description="Disordered" evidence="1">
    <location>
        <begin position="339"/>
        <end position="358"/>
    </location>
</feature>
<dbReference type="EMBL" id="VSWC01000092">
    <property type="protein sequence ID" value="KAA1091139.1"/>
    <property type="molecule type" value="Genomic_DNA"/>
</dbReference>
<evidence type="ECO:0000256" key="1">
    <source>
        <dbReference type="SAM" id="MobiDB-lite"/>
    </source>
</evidence>
<dbReference type="OrthoDB" id="2498244at2759"/>
<sequence>MKTVTCSHFSGHTPPTNTRKANSIYSAVLPKSTSPLCRSVSSFTRTLLDLNTKSSEVWKICPSAQDFQIGCSLPSSVLIHPISQIPESAASLKSEKIPDLFRVLYLQDLSASGFPGATFAWEHPWESPWNQSIAQFILKHWQHAHQSGVFKIFYIDPIKASNNKLHMGTLHRWFLGRAEGLRLGRFSQIQKHRQQTLSNLNITAKHKALFDTLGCSSETEKLPDKSLVKVPLSWRSTEFQLLAQQLDKIHIRKKMSTKGPKYTTNYTIENRRLDPISPISPAFSNVPTNLPINCYAPEYIKTLTDTQKILLNSKPAINFPALLNMIQIPYLYSSSPPDGTLDLETNTDHHHQLQRQSC</sequence>
<dbReference type="AlphaFoldDB" id="A0A5B0MI07"/>
<protein>
    <submittedName>
        <fullName evidence="2">Uncharacterized protein</fullName>
    </submittedName>
</protein>